<evidence type="ECO:0000259" key="4">
    <source>
        <dbReference type="PROSITE" id="PS50977"/>
    </source>
</evidence>
<dbReference type="Gene3D" id="1.10.357.10">
    <property type="entry name" value="Tetracycline Repressor, domain 2"/>
    <property type="match status" value="1"/>
</dbReference>
<proteinExistence type="predicted"/>
<dbReference type="GO" id="GO:0003677">
    <property type="term" value="F:DNA binding"/>
    <property type="evidence" value="ECO:0007669"/>
    <property type="project" value="UniProtKB-UniRule"/>
</dbReference>
<protein>
    <submittedName>
        <fullName evidence="5">TetR family transcriptional regulator</fullName>
    </submittedName>
</protein>
<feature type="DNA-binding region" description="H-T-H motif" evidence="3">
    <location>
        <begin position="72"/>
        <end position="91"/>
    </location>
</feature>
<organism evidence="5 6">
    <name type="scientific">Bacillus pumilus</name>
    <name type="common">Bacillus mesentericus</name>
    <dbReference type="NCBI Taxonomy" id="1408"/>
    <lineage>
        <taxon>Bacteria</taxon>
        <taxon>Bacillati</taxon>
        <taxon>Bacillota</taxon>
        <taxon>Bacilli</taxon>
        <taxon>Bacillales</taxon>
        <taxon>Bacillaceae</taxon>
        <taxon>Bacillus</taxon>
    </lineage>
</organism>
<keyword evidence="1" id="KW-0678">Repressor</keyword>
<comment type="caution">
    <text evidence="5">The sequence shown here is derived from an EMBL/GenBank/DDBJ whole genome shotgun (WGS) entry which is preliminary data.</text>
</comment>
<sequence length="230" mass="27272">MIPFFRCVRFKVNSSAERIQPTEKRNLLKKMGRGERLVADCYRGDKRATESKQQLRKALFQLLREKEWGKISVQDLTKRAGIHRTTFYQHYEDKFDLAQQVMDEMFDVMKAAIFAPVKEEERQGDHVAYVYIYRFYQHLQEHEEEYQILLKRGRELNILQTASAFFEESFTLGLEEVADSKPDPQHVPLEMQKQFVISAYVGTAEWWLRTGRPYSPDFMASSMIQLIENR</sequence>
<dbReference type="PANTHER" id="PTHR43479">
    <property type="entry name" value="ACREF/ENVCD OPERON REPRESSOR-RELATED"/>
    <property type="match status" value="1"/>
</dbReference>
<dbReference type="InterPro" id="IPR050624">
    <property type="entry name" value="HTH-type_Tx_Regulator"/>
</dbReference>
<dbReference type="Pfam" id="PF14278">
    <property type="entry name" value="TetR_C_8"/>
    <property type="match status" value="1"/>
</dbReference>
<reference evidence="5 6" key="1">
    <citation type="submission" date="2017-06" db="EMBL/GenBank/DDBJ databases">
        <title>Draft Genome Sequence of Bacillus sp Strain 36R Isolated from saline sediment at Atanasia, Sonora, Mexico.</title>
        <authorList>
            <person name="Sanchez Diaz R."/>
            <person name="Quiroz Macias M.E."/>
            <person name="Ibarra Gamez J.C."/>
            <person name="Enciso Ibarra J."/>
            <person name="Gomez Gil B."/>
            <person name="Galaviz Silva L."/>
        </authorList>
    </citation>
    <scope>NUCLEOTIDE SEQUENCE [LARGE SCALE GENOMIC DNA]</scope>
    <source>
        <strain evidence="5 6">36R_ATNSAL</strain>
    </source>
</reference>
<dbReference type="PANTHER" id="PTHR43479:SF7">
    <property type="entry name" value="TETR-FAMILY TRANSCRIPTIONAL REGULATOR"/>
    <property type="match status" value="1"/>
</dbReference>
<keyword evidence="2 3" id="KW-0238">DNA-binding</keyword>
<dbReference type="EMBL" id="NKHG01000118">
    <property type="protein sequence ID" value="PCK18566.1"/>
    <property type="molecule type" value="Genomic_DNA"/>
</dbReference>
<gene>
    <name evidence="5" type="ORF">CEY02_18635</name>
</gene>
<evidence type="ECO:0000256" key="3">
    <source>
        <dbReference type="PROSITE-ProRule" id="PRU00335"/>
    </source>
</evidence>
<dbReference type="SUPFAM" id="SSF46689">
    <property type="entry name" value="Homeodomain-like"/>
    <property type="match status" value="1"/>
</dbReference>
<evidence type="ECO:0000313" key="5">
    <source>
        <dbReference type="EMBL" id="PCK18566.1"/>
    </source>
</evidence>
<name>A0A2A5IN88_BACPU</name>
<dbReference type="InterPro" id="IPR009057">
    <property type="entry name" value="Homeodomain-like_sf"/>
</dbReference>
<dbReference type="Proteomes" id="UP000228754">
    <property type="component" value="Unassembled WGS sequence"/>
</dbReference>
<dbReference type="InterPro" id="IPR039532">
    <property type="entry name" value="TetR_C_Firmicutes"/>
</dbReference>
<evidence type="ECO:0000256" key="1">
    <source>
        <dbReference type="ARBA" id="ARBA00022491"/>
    </source>
</evidence>
<accession>A0A2A5IN88</accession>
<dbReference type="OrthoDB" id="9810250at2"/>
<dbReference type="Pfam" id="PF00440">
    <property type="entry name" value="TetR_N"/>
    <property type="match status" value="1"/>
</dbReference>
<dbReference type="PROSITE" id="PS50977">
    <property type="entry name" value="HTH_TETR_2"/>
    <property type="match status" value="1"/>
</dbReference>
<evidence type="ECO:0000256" key="2">
    <source>
        <dbReference type="ARBA" id="ARBA00023125"/>
    </source>
</evidence>
<evidence type="ECO:0000313" key="6">
    <source>
        <dbReference type="Proteomes" id="UP000228754"/>
    </source>
</evidence>
<dbReference type="AlphaFoldDB" id="A0A2A5IN88"/>
<dbReference type="InterPro" id="IPR001647">
    <property type="entry name" value="HTH_TetR"/>
</dbReference>
<feature type="domain" description="HTH tetR-type" evidence="4">
    <location>
        <begin position="49"/>
        <end position="109"/>
    </location>
</feature>